<reference evidence="2 3" key="1">
    <citation type="journal article" date="2017" name="ISME J.">
        <title>Potential for microbial H2 and metal transformations associated with novel bacteria and archaea in deep terrestrial subsurface sediments.</title>
        <authorList>
            <person name="Hernsdorf A.W."/>
            <person name="Amano Y."/>
            <person name="Miyakawa K."/>
            <person name="Ise K."/>
            <person name="Suzuki Y."/>
            <person name="Anantharaman K."/>
            <person name="Probst A."/>
            <person name="Burstein D."/>
            <person name="Thomas B.C."/>
            <person name="Banfield J.F."/>
        </authorList>
    </citation>
    <scope>NUCLEOTIDE SEQUENCE [LARGE SCALE GENOMIC DNA]</scope>
    <source>
        <strain evidence="2">HGW-Actinobacteria-3</strain>
    </source>
</reference>
<dbReference type="SUPFAM" id="SSF53335">
    <property type="entry name" value="S-adenosyl-L-methionine-dependent methyltransferases"/>
    <property type="match status" value="1"/>
</dbReference>
<evidence type="ECO:0000313" key="3">
    <source>
        <dbReference type="Proteomes" id="UP000233654"/>
    </source>
</evidence>
<dbReference type="Proteomes" id="UP000233654">
    <property type="component" value="Unassembled WGS sequence"/>
</dbReference>
<gene>
    <name evidence="2" type="ORF">CVT63_04525</name>
</gene>
<dbReference type="PANTHER" id="PTHR43591">
    <property type="entry name" value="METHYLTRANSFERASE"/>
    <property type="match status" value="1"/>
</dbReference>
<organism evidence="2 3">
    <name type="scientific">Candidatus Anoxymicrobium japonicum</name>
    <dbReference type="NCBI Taxonomy" id="2013648"/>
    <lineage>
        <taxon>Bacteria</taxon>
        <taxon>Bacillati</taxon>
        <taxon>Actinomycetota</taxon>
        <taxon>Candidatus Geothermincolia</taxon>
        <taxon>Candidatus Geothermincolales</taxon>
        <taxon>Candidatus Anoxymicrobiaceae</taxon>
        <taxon>Candidatus Anoxymicrobium</taxon>
    </lineage>
</organism>
<dbReference type="InterPro" id="IPR029063">
    <property type="entry name" value="SAM-dependent_MTases_sf"/>
</dbReference>
<evidence type="ECO:0000313" key="2">
    <source>
        <dbReference type="EMBL" id="PKQ28103.1"/>
    </source>
</evidence>
<comment type="caution">
    <text evidence="2">The sequence shown here is derived from an EMBL/GenBank/DDBJ whole genome shotgun (WGS) entry which is preliminary data.</text>
</comment>
<feature type="domain" description="Methyltransferase" evidence="1">
    <location>
        <begin position="130"/>
        <end position="224"/>
    </location>
</feature>
<protein>
    <recommendedName>
        <fullName evidence="1">Methyltransferase domain-containing protein</fullName>
    </recommendedName>
</protein>
<dbReference type="InterPro" id="IPR041698">
    <property type="entry name" value="Methyltransf_25"/>
</dbReference>
<evidence type="ECO:0000259" key="1">
    <source>
        <dbReference type="Pfam" id="PF13649"/>
    </source>
</evidence>
<dbReference type="Gene3D" id="3.40.50.150">
    <property type="entry name" value="Vaccinia Virus protein VP39"/>
    <property type="match status" value="1"/>
</dbReference>
<dbReference type="Pfam" id="PF13649">
    <property type="entry name" value="Methyltransf_25"/>
    <property type="match status" value="1"/>
</dbReference>
<dbReference type="CDD" id="cd02440">
    <property type="entry name" value="AdoMet_MTases"/>
    <property type="match status" value="1"/>
</dbReference>
<dbReference type="EMBL" id="PHEX01000032">
    <property type="protein sequence ID" value="PKQ28103.1"/>
    <property type="molecule type" value="Genomic_DNA"/>
</dbReference>
<dbReference type="GO" id="GO:0008168">
    <property type="term" value="F:methyltransferase activity"/>
    <property type="evidence" value="ECO:0007669"/>
    <property type="project" value="TreeGrafter"/>
</dbReference>
<dbReference type="AlphaFoldDB" id="A0A2N3G5X0"/>
<name>A0A2N3G5X0_9ACTN</name>
<accession>A0A2N3G5X0</accession>
<sequence length="292" mass="32443">MPRFVDIVKKGVTRVNHERLASLLRCPACGREMRYHPRVFSYCCDGPVLHAYRVKDEIADLVPGDDVGRQKRVNKAFDRIAGSRYERNVTGAGAFDRFMVQAMWGTTKFIPLLFELLESVASDCEPGYFLDIPVGTGVFTAGEYSLQPNLDFIAADYNRGMLESALEKVRAEDFGNVMLVRTDVASLPFVDNVFSGILSMNGINAFPDKEKALDGMARVLKPNGKLAGSAFVRGERRLTDITMGKIGAMLGYVTSPVYTCEELMAALEARGIENIVTRKIKSIMFFSGRKRP</sequence>
<proteinExistence type="predicted"/>
<dbReference type="PANTHER" id="PTHR43591:SF24">
    <property type="entry name" value="2-METHOXY-6-POLYPRENYL-1,4-BENZOQUINOL METHYLASE, MITOCHONDRIAL"/>
    <property type="match status" value="1"/>
</dbReference>